<keyword evidence="2" id="KW-0238">DNA-binding</keyword>
<keyword evidence="1" id="KW-0805">Transcription regulation</keyword>
<evidence type="ECO:0000256" key="3">
    <source>
        <dbReference type="ARBA" id="ARBA00023163"/>
    </source>
</evidence>
<dbReference type="InterPro" id="IPR018060">
    <property type="entry name" value="HTH_AraC"/>
</dbReference>
<organism evidence="6 7">
    <name type="scientific">Nonomuraea rhodomycinica</name>
    <dbReference type="NCBI Taxonomy" id="1712872"/>
    <lineage>
        <taxon>Bacteria</taxon>
        <taxon>Bacillati</taxon>
        <taxon>Actinomycetota</taxon>
        <taxon>Actinomycetes</taxon>
        <taxon>Streptosporangiales</taxon>
        <taxon>Streptosporangiaceae</taxon>
        <taxon>Nonomuraea</taxon>
    </lineage>
</organism>
<dbReference type="AlphaFoldDB" id="A0A7Y6IZ92"/>
<dbReference type="GO" id="GO:0003700">
    <property type="term" value="F:DNA-binding transcription factor activity"/>
    <property type="evidence" value="ECO:0007669"/>
    <property type="project" value="InterPro"/>
</dbReference>
<evidence type="ECO:0000256" key="2">
    <source>
        <dbReference type="ARBA" id="ARBA00023125"/>
    </source>
</evidence>
<accession>A0A7Y6IZ92</accession>
<evidence type="ECO:0000313" key="6">
    <source>
        <dbReference type="EMBL" id="NUW46768.1"/>
    </source>
</evidence>
<proteinExistence type="predicted"/>
<dbReference type="PANTHER" id="PTHR46796">
    <property type="entry name" value="HTH-TYPE TRANSCRIPTIONAL ACTIVATOR RHAS-RELATED"/>
    <property type="match status" value="1"/>
</dbReference>
<keyword evidence="3" id="KW-0804">Transcription</keyword>
<sequence>MYEERPPTPELAGRVVCAWGQVPAADGTQLVVPDGCVDLIWGPAGLFVAGPDTGPMPAPMRAGEVFAGIRFGPGATGEVFGVPVHGLRDQRVPLAELNPAAWSPFLSPDTGASLSSVAAPSDSPGADPSVAPGAAPFGPRRLLDERLRLMRRAVAARIRETAPADPAGPALVAALRSGLSVREAAWELGFSERQLHRRSVAGFGYPPKTLQRVVRFQRALRLARSGVALAEVAAASGYADQAHLSHEVKRLSGVPLSRLLT</sequence>
<feature type="domain" description="HTH araC/xylS-type" evidence="5">
    <location>
        <begin position="165"/>
        <end position="261"/>
    </location>
</feature>
<evidence type="ECO:0000256" key="1">
    <source>
        <dbReference type="ARBA" id="ARBA00023015"/>
    </source>
</evidence>
<evidence type="ECO:0000313" key="7">
    <source>
        <dbReference type="Proteomes" id="UP000546126"/>
    </source>
</evidence>
<dbReference type="GO" id="GO:0043565">
    <property type="term" value="F:sequence-specific DNA binding"/>
    <property type="evidence" value="ECO:0007669"/>
    <property type="project" value="InterPro"/>
</dbReference>
<feature type="region of interest" description="Disordered" evidence="4">
    <location>
        <begin position="113"/>
        <end position="137"/>
    </location>
</feature>
<dbReference type="InterPro" id="IPR046532">
    <property type="entry name" value="DUF6597"/>
</dbReference>
<protein>
    <submittedName>
        <fullName evidence="6">Helix-turn-helix transcriptional regulator</fullName>
    </submittedName>
</protein>
<dbReference type="Gene3D" id="1.10.10.60">
    <property type="entry name" value="Homeodomain-like"/>
    <property type="match status" value="1"/>
</dbReference>
<dbReference type="SMART" id="SM00342">
    <property type="entry name" value="HTH_ARAC"/>
    <property type="match status" value="1"/>
</dbReference>
<gene>
    <name evidence="6" type="ORF">HT134_42680</name>
</gene>
<reference evidence="6 7" key="1">
    <citation type="submission" date="2020-06" db="EMBL/GenBank/DDBJ databases">
        <authorList>
            <person name="Chanama M."/>
        </authorList>
    </citation>
    <scope>NUCLEOTIDE SEQUENCE [LARGE SCALE GENOMIC DNA]</scope>
    <source>
        <strain evidence="6 7">TBRC6557</strain>
    </source>
</reference>
<dbReference type="Proteomes" id="UP000546126">
    <property type="component" value="Unassembled WGS sequence"/>
</dbReference>
<evidence type="ECO:0000259" key="5">
    <source>
        <dbReference type="PROSITE" id="PS01124"/>
    </source>
</evidence>
<dbReference type="RefSeq" id="WP_175606213.1">
    <property type="nucleotide sequence ID" value="NZ_JABWGO010000019.1"/>
</dbReference>
<dbReference type="Pfam" id="PF20240">
    <property type="entry name" value="DUF6597"/>
    <property type="match status" value="1"/>
</dbReference>
<dbReference type="Pfam" id="PF12833">
    <property type="entry name" value="HTH_18"/>
    <property type="match status" value="1"/>
</dbReference>
<evidence type="ECO:0000256" key="4">
    <source>
        <dbReference type="SAM" id="MobiDB-lite"/>
    </source>
</evidence>
<dbReference type="EMBL" id="JABWGO010000019">
    <property type="protein sequence ID" value="NUW46768.1"/>
    <property type="molecule type" value="Genomic_DNA"/>
</dbReference>
<dbReference type="PROSITE" id="PS01124">
    <property type="entry name" value="HTH_ARAC_FAMILY_2"/>
    <property type="match status" value="1"/>
</dbReference>
<keyword evidence="7" id="KW-1185">Reference proteome</keyword>
<name>A0A7Y6IZ92_9ACTN</name>
<dbReference type="InterPro" id="IPR050204">
    <property type="entry name" value="AraC_XylS_family_regulators"/>
</dbReference>
<comment type="caution">
    <text evidence="6">The sequence shown here is derived from an EMBL/GenBank/DDBJ whole genome shotgun (WGS) entry which is preliminary data.</text>
</comment>
<dbReference type="PANTHER" id="PTHR46796:SF15">
    <property type="entry name" value="BLL1074 PROTEIN"/>
    <property type="match status" value="1"/>
</dbReference>